<accession>A0A8S5NA02</accession>
<evidence type="ECO:0000313" key="1">
    <source>
        <dbReference type="EMBL" id="DAD91284.1"/>
    </source>
</evidence>
<organism evidence="1">
    <name type="scientific">Siphoviridae sp. ctL5G6</name>
    <dbReference type="NCBI Taxonomy" id="2826247"/>
    <lineage>
        <taxon>Viruses</taxon>
        <taxon>Duplodnaviria</taxon>
        <taxon>Heunggongvirae</taxon>
        <taxon>Uroviricota</taxon>
        <taxon>Caudoviricetes</taxon>
    </lineage>
</organism>
<protein>
    <submittedName>
        <fullName evidence="1">Minor capsid protein</fullName>
    </submittedName>
</protein>
<proteinExistence type="predicted"/>
<reference evidence="1" key="1">
    <citation type="journal article" date="2021" name="Proc. Natl. Acad. Sci. U.S.A.">
        <title>A Catalog of Tens of Thousands of Viruses from Human Metagenomes Reveals Hidden Associations with Chronic Diseases.</title>
        <authorList>
            <person name="Tisza M.J."/>
            <person name="Buck C.B."/>
        </authorList>
    </citation>
    <scope>NUCLEOTIDE SEQUENCE</scope>
    <source>
        <strain evidence="1">CtL5G6</strain>
    </source>
</reference>
<name>A0A8S5NA02_9CAUD</name>
<dbReference type="EMBL" id="BK015109">
    <property type="protein sequence ID" value="DAD91284.1"/>
    <property type="molecule type" value="Genomic_DNA"/>
</dbReference>
<sequence length="112" mass="12787">MPWIKGIPVTLYEKTQTDEDAFHDPVYTEMPVTVENVLVTPADAAAIADEVQLNGHHLAYELCIPKGDAHSWDDVTVEFFGQKWHTYGGVQQYIKELVPLDWNKKVKVERYG</sequence>